<keyword evidence="3" id="KW-1185">Reference proteome</keyword>
<sequence length="494" mass="55223">MSEQPNAILLHPCRWFVVDGPVTRSEYFTLGIALSLVKYAIEFSVILFLTGHLFSPWEFLNPWLNSKAGFLDASPELAIVWLLFTIPFVMIAVSMSIRRAADAGRSPWCGLFMMVPLLNYFVMTVLSILPTWTGTSDLPEDRDGHVAQAAFAPPAPVRDDESEEWENPYAPRRPSATAAFYPALGIGVLIQVVVGLLSVWVLREYGLILFFTTPFFAGAASGGFFNLQYKYSAGLLFLLIAVMNLVSYAAMLCVGLDGAICLFMAFPLLWPVSFFGGLLGRSIVTSRLRGRDERRGLYASMMLLPLALLLEPLDHHRQLHRVDTTVIVNAPTPEVWKQVVAFPEITAEPAWFFRAGIAAPIRARIECTGVGACRYCEFTTGAFVEPITQWDEPVTAKQSGKLGFDVQSQPLPMEEWTPFSGLHPPHLDDGFVSRRGQFVLEPLPDGRTRLTGTTWYDIDVRPRLYWKIWADPTIHAIHRRVLDHIQTVCESATP</sequence>
<feature type="transmembrane region" description="Helical" evidence="1">
    <location>
        <begin position="207"/>
        <end position="225"/>
    </location>
</feature>
<dbReference type="EMBL" id="SJPM01000010">
    <property type="protein sequence ID" value="TWT93097.1"/>
    <property type="molecule type" value="Genomic_DNA"/>
</dbReference>
<dbReference type="Proteomes" id="UP000316213">
    <property type="component" value="Unassembled WGS sequence"/>
</dbReference>
<reference evidence="2 3" key="1">
    <citation type="submission" date="2019-02" db="EMBL/GenBank/DDBJ databases">
        <title>Deep-cultivation of Planctomycetes and their phenomic and genomic characterization uncovers novel biology.</title>
        <authorList>
            <person name="Wiegand S."/>
            <person name="Jogler M."/>
            <person name="Boedeker C."/>
            <person name="Pinto D."/>
            <person name="Vollmers J."/>
            <person name="Rivas-Marin E."/>
            <person name="Kohn T."/>
            <person name="Peeters S.H."/>
            <person name="Heuer A."/>
            <person name="Rast P."/>
            <person name="Oberbeckmann S."/>
            <person name="Bunk B."/>
            <person name="Jeske O."/>
            <person name="Meyerdierks A."/>
            <person name="Storesund J.E."/>
            <person name="Kallscheuer N."/>
            <person name="Luecker S."/>
            <person name="Lage O.M."/>
            <person name="Pohl T."/>
            <person name="Merkel B.J."/>
            <person name="Hornburger P."/>
            <person name="Mueller R.-W."/>
            <person name="Bruemmer F."/>
            <person name="Labrenz M."/>
            <person name="Spormann A.M."/>
            <person name="Op Den Camp H."/>
            <person name="Overmann J."/>
            <person name="Amann R."/>
            <person name="Jetten M.S.M."/>
            <person name="Mascher T."/>
            <person name="Medema M.H."/>
            <person name="Devos D.P."/>
            <person name="Kaster A.-K."/>
            <person name="Ovreas L."/>
            <person name="Rohde M."/>
            <person name="Galperin M.Y."/>
            <person name="Jogler C."/>
        </authorList>
    </citation>
    <scope>NUCLEOTIDE SEQUENCE [LARGE SCALE GENOMIC DNA]</scope>
    <source>
        <strain evidence="2 3">Pla100</strain>
    </source>
</reference>
<dbReference type="AlphaFoldDB" id="A0A5C6A193"/>
<feature type="transmembrane region" description="Helical" evidence="1">
    <location>
        <begin position="179"/>
        <end position="200"/>
    </location>
</feature>
<dbReference type="GO" id="GO:0016020">
    <property type="term" value="C:membrane"/>
    <property type="evidence" value="ECO:0007669"/>
    <property type="project" value="InterPro"/>
</dbReference>
<proteinExistence type="predicted"/>
<evidence type="ECO:0000313" key="2">
    <source>
        <dbReference type="EMBL" id="TWT93097.1"/>
    </source>
</evidence>
<accession>A0A5C6A193</accession>
<keyword evidence="1" id="KW-1133">Transmembrane helix</keyword>
<dbReference type="Pfam" id="PF05656">
    <property type="entry name" value="DUF805"/>
    <property type="match status" value="1"/>
</dbReference>
<dbReference type="OrthoDB" id="315686at2"/>
<gene>
    <name evidence="2" type="ORF">Pla100_44140</name>
</gene>
<evidence type="ECO:0000256" key="1">
    <source>
        <dbReference type="SAM" id="Phobius"/>
    </source>
</evidence>
<feature type="transmembrane region" description="Helical" evidence="1">
    <location>
        <begin position="77"/>
        <end position="97"/>
    </location>
</feature>
<feature type="transmembrane region" description="Helical" evidence="1">
    <location>
        <begin position="261"/>
        <end position="284"/>
    </location>
</feature>
<keyword evidence="1" id="KW-0472">Membrane</keyword>
<evidence type="ECO:0008006" key="4">
    <source>
        <dbReference type="Google" id="ProtNLM"/>
    </source>
</evidence>
<dbReference type="SUPFAM" id="SSF55961">
    <property type="entry name" value="Bet v1-like"/>
    <property type="match status" value="1"/>
</dbReference>
<feature type="transmembrane region" description="Helical" evidence="1">
    <location>
        <begin position="109"/>
        <end position="129"/>
    </location>
</feature>
<keyword evidence="1" id="KW-0812">Transmembrane</keyword>
<name>A0A5C6A193_9BACT</name>
<dbReference type="InterPro" id="IPR008523">
    <property type="entry name" value="DUF805"/>
</dbReference>
<dbReference type="RefSeq" id="WP_146579909.1">
    <property type="nucleotide sequence ID" value="NZ_SJPM01000010.1"/>
</dbReference>
<protein>
    <recommendedName>
        <fullName evidence="4">DUF805 domain-containing protein</fullName>
    </recommendedName>
</protein>
<organism evidence="2 3">
    <name type="scientific">Neorhodopirellula pilleata</name>
    <dbReference type="NCBI Taxonomy" id="2714738"/>
    <lineage>
        <taxon>Bacteria</taxon>
        <taxon>Pseudomonadati</taxon>
        <taxon>Planctomycetota</taxon>
        <taxon>Planctomycetia</taxon>
        <taxon>Pirellulales</taxon>
        <taxon>Pirellulaceae</taxon>
        <taxon>Neorhodopirellula</taxon>
    </lineage>
</organism>
<comment type="caution">
    <text evidence="2">The sequence shown here is derived from an EMBL/GenBank/DDBJ whole genome shotgun (WGS) entry which is preliminary data.</text>
</comment>
<evidence type="ECO:0000313" key="3">
    <source>
        <dbReference type="Proteomes" id="UP000316213"/>
    </source>
</evidence>
<feature type="transmembrane region" description="Helical" evidence="1">
    <location>
        <begin position="39"/>
        <end position="57"/>
    </location>
</feature>
<feature type="transmembrane region" description="Helical" evidence="1">
    <location>
        <begin position="231"/>
        <end position="254"/>
    </location>
</feature>